<dbReference type="STRING" id="1123291.SAMN04490355_104414"/>
<dbReference type="Proteomes" id="UP000199520">
    <property type="component" value="Unassembled WGS sequence"/>
</dbReference>
<sequence length="99" mass="10840">MSEVRKGKKTVLVACGTGIATSTVVSDAIEKMAKENNIQIEIVQCKVTEVPAYESRASLLVTTTIVSKEYPFPIINARAFLTGIGLDKLKEQILEELKK</sequence>
<proteinExistence type="predicted"/>
<reference evidence="4" key="1">
    <citation type="submission" date="2016-10" db="EMBL/GenBank/DDBJ databases">
        <authorList>
            <person name="Varghese N."/>
            <person name="Submissions S."/>
        </authorList>
    </citation>
    <scope>NUCLEOTIDE SEQUENCE [LARGE SCALE GENOMIC DNA]</scope>
    <source>
        <strain evidence="4">DSM 13327</strain>
    </source>
</reference>
<dbReference type="GO" id="GO:0008982">
    <property type="term" value="F:protein-N(PI)-phosphohistidine-sugar phosphotransferase activity"/>
    <property type="evidence" value="ECO:0007669"/>
    <property type="project" value="InterPro"/>
</dbReference>
<name>A0A1I4NCF5_9FIRM</name>
<dbReference type="SUPFAM" id="SSF52794">
    <property type="entry name" value="PTS system IIB component-like"/>
    <property type="match status" value="1"/>
</dbReference>
<evidence type="ECO:0000313" key="4">
    <source>
        <dbReference type="Proteomes" id="UP000199520"/>
    </source>
</evidence>
<protein>
    <submittedName>
        <fullName evidence="3">PTS system IIB component, Gat family</fullName>
    </submittedName>
</protein>
<dbReference type="GO" id="GO:0009401">
    <property type="term" value="P:phosphoenolpyruvate-dependent sugar phosphotransferase system"/>
    <property type="evidence" value="ECO:0007669"/>
    <property type="project" value="InterPro"/>
</dbReference>
<accession>A0A1I4NCF5</accession>
<dbReference type="RefSeq" id="WP_090941378.1">
    <property type="nucleotide sequence ID" value="NZ_FOTS01000044.1"/>
</dbReference>
<evidence type="ECO:0000256" key="1">
    <source>
        <dbReference type="ARBA" id="ARBA00022679"/>
    </source>
</evidence>
<dbReference type="InterPro" id="IPR036095">
    <property type="entry name" value="PTS_EIIB-like_sf"/>
</dbReference>
<dbReference type="CDD" id="cd05566">
    <property type="entry name" value="PTS_IIB_galactitol"/>
    <property type="match status" value="1"/>
</dbReference>
<dbReference type="Pfam" id="PF02302">
    <property type="entry name" value="PTS_IIB"/>
    <property type="match status" value="1"/>
</dbReference>
<dbReference type="InterPro" id="IPR013011">
    <property type="entry name" value="PTS_EIIB_2"/>
</dbReference>
<dbReference type="OrthoDB" id="6505030at2"/>
<dbReference type="AlphaFoldDB" id="A0A1I4NCF5"/>
<evidence type="ECO:0000313" key="3">
    <source>
        <dbReference type="EMBL" id="SFM13065.1"/>
    </source>
</evidence>
<dbReference type="InterPro" id="IPR003501">
    <property type="entry name" value="PTS_EIIB_2/3"/>
</dbReference>
<organism evidence="3 4">
    <name type="scientific">Pelosinus propionicus DSM 13327</name>
    <dbReference type="NCBI Taxonomy" id="1123291"/>
    <lineage>
        <taxon>Bacteria</taxon>
        <taxon>Bacillati</taxon>
        <taxon>Bacillota</taxon>
        <taxon>Negativicutes</taxon>
        <taxon>Selenomonadales</taxon>
        <taxon>Sporomusaceae</taxon>
        <taxon>Pelosinus</taxon>
    </lineage>
</organism>
<dbReference type="EMBL" id="FOTS01000044">
    <property type="protein sequence ID" value="SFM13065.1"/>
    <property type="molecule type" value="Genomic_DNA"/>
</dbReference>
<gene>
    <name evidence="3" type="ORF">SAMN04490355_104414</name>
</gene>
<keyword evidence="1" id="KW-0808">Transferase</keyword>
<keyword evidence="4" id="KW-1185">Reference proteome</keyword>
<feature type="domain" description="PTS EIIB type-2" evidence="2">
    <location>
        <begin position="9"/>
        <end position="99"/>
    </location>
</feature>
<dbReference type="Gene3D" id="3.40.50.2300">
    <property type="match status" value="1"/>
</dbReference>
<dbReference type="PROSITE" id="PS51099">
    <property type="entry name" value="PTS_EIIB_TYPE_2"/>
    <property type="match status" value="1"/>
</dbReference>
<evidence type="ECO:0000259" key="2">
    <source>
        <dbReference type="PROSITE" id="PS51099"/>
    </source>
</evidence>